<dbReference type="InterPro" id="IPR001412">
    <property type="entry name" value="aa-tRNA-synth_I_CS"/>
</dbReference>
<gene>
    <name evidence="10" type="ORF">GCM10011492_04170</name>
</gene>
<dbReference type="GO" id="GO:0004830">
    <property type="term" value="F:tryptophan-tRNA ligase activity"/>
    <property type="evidence" value="ECO:0007669"/>
    <property type="project" value="UniProtKB-UniRule"/>
</dbReference>
<dbReference type="Gene3D" id="1.10.240.10">
    <property type="entry name" value="Tyrosyl-Transfer RNA Synthetase"/>
    <property type="match status" value="1"/>
</dbReference>
<dbReference type="GO" id="GO:0005737">
    <property type="term" value="C:cytoplasm"/>
    <property type="evidence" value="ECO:0007669"/>
    <property type="project" value="UniProtKB-UniRule"/>
</dbReference>
<dbReference type="InterPro" id="IPR002305">
    <property type="entry name" value="aa-tRNA-synth_Ic"/>
</dbReference>
<evidence type="ECO:0000256" key="9">
    <source>
        <dbReference type="RuleBase" id="RU363036"/>
    </source>
</evidence>
<keyword evidence="11" id="KW-1185">Reference proteome</keyword>
<name>A0A916SUY4_9MICO</name>
<comment type="caution">
    <text evidence="10">The sequence shown here is derived from an EMBL/GenBank/DDBJ whole genome shotgun (WGS) entry which is preliminary data.</text>
</comment>
<dbReference type="InterPro" id="IPR050203">
    <property type="entry name" value="Trp-tRNA_synthetase"/>
</dbReference>
<evidence type="ECO:0000256" key="6">
    <source>
        <dbReference type="ARBA" id="ARBA00022917"/>
    </source>
</evidence>
<protein>
    <recommendedName>
        <fullName evidence="2 8">Tryptophan--tRNA ligase</fullName>
        <ecNumber evidence="2 8">6.1.1.2</ecNumber>
    </recommendedName>
</protein>
<dbReference type="PROSITE" id="PS00178">
    <property type="entry name" value="AA_TRNA_LIGASE_I"/>
    <property type="match status" value="1"/>
</dbReference>
<evidence type="ECO:0000313" key="11">
    <source>
        <dbReference type="Proteomes" id="UP000636793"/>
    </source>
</evidence>
<keyword evidence="3 9" id="KW-0436">Ligase</keyword>
<comment type="similarity">
    <text evidence="1 9">Belongs to the class-I aminoacyl-tRNA synthetase family.</text>
</comment>
<dbReference type="GO" id="GO:0006436">
    <property type="term" value="P:tryptophanyl-tRNA aminoacylation"/>
    <property type="evidence" value="ECO:0007669"/>
    <property type="project" value="UniProtKB-UniRule"/>
</dbReference>
<accession>A0A916SUY4</accession>
<dbReference type="Proteomes" id="UP000636793">
    <property type="component" value="Unassembled WGS sequence"/>
</dbReference>
<dbReference type="Pfam" id="PF00579">
    <property type="entry name" value="tRNA-synt_1b"/>
    <property type="match status" value="1"/>
</dbReference>
<dbReference type="Gene3D" id="3.40.50.620">
    <property type="entry name" value="HUPs"/>
    <property type="match status" value="1"/>
</dbReference>
<dbReference type="NCBIfam" id="TIGR00233">
    <property type="entry name" value="trpS"/>
    <property type="match status" value="1"/>
</dbReference>
<evidence type="ECO:0000256" key="8">
    <source>
        <dbReference type="NCBIfam" id="TIGR00233"/>
    </source>
</evidence>
<evidence type="ECO:0000256" key="3">
    <source>
        <dbReference type="ARBA" id="ARBA00022598"/>
    </source>
</evidence>
<proteinExistence type="inferred from homology"/>
<dbReference type="PANTHER" id="PTHR43766">
    <property type="entry name" value="TRYPTOPHAN--TRNA LIGASE, MITOCHONDRIAL"/>
    <property type="match status" value="1"/>
</dbReference>
<dbReference type="PRINTS" id="PR01039">
    <property type="entry name" value="TRNASYNTHTRP"/>
</dbReference>
<reference evidence="10" key="1">
    <citation type="journal article" date="2014" name="Int. J. Syst. Evol. Microbiol.">
        <title>Complete genome sequence of Corynebacterium casei LMG S-19264T (=DSM 44701T), isolated from a smear-ripened cheese.</title>
        <authorList>
            <consortium name="US DOE Joint Genome Institute (JGI-PGF)"/>
            <person name="Walter F."/>
            <person name="Albersmeier A."/>
            <person name="Kalinowski J."/>
            <person name="Ruckert C."/>
        </authorList>
    </citation>
    <scope>NUCLEOTIDE SEQUENCE</scope>
    <source>
        <strain evidence="10">CGMCC 1.15085</strain>
    </source>
</reference>
<evidence type="ECO:0000256" key="1">
    <source>
        <dbReference type="ARBA" id="ARBA00005594"/>
    </source>
</evidence>
<dbReference type="PANTHER" id="PTHR43766:SF1">
    <property type="entry name" value="TRYPTOPHAN--TRNA LIGASE, MITOCHONDRIAL"/>
    <property type="match status" value="1"/>
</dbReference>
<evidence type="ECO:0000256" key="4">
    <source>
        <dbReference type="ARBA" id="ARBA00022741"/>
    </source>
</evidence>
<organism evidence="10 11">
    <name type="scientific">Flexivirga endophytica</name>
    <dbReference type="NCBI Taxonomy" id="1849103"/>
    <lineage>
        <taxon>Bacteria</taxon>
        <taxon>Bacillati</taxon>
        <taxon>Actinomycetota</taxon>
        <taxon>Actinomycetes</taxon>
        <taxon>Micrococcales</taxon>
        <taxon>Dermacoccaceae</taxon>
        <taxon>Flexivirga</taxon>
    </lineage>
</organism>
<dbReference type="RefSeq" id="WP_188835295.1">
    <property type="nucleotide sequence ID" value="NZ_BMHI01000001.1"/>
</dbReference>
<evidence type="ECO:0000256" key="5">
    <source>
        <dbReference type="ARBA" id="ARBA00022840"/>
    </source>
</evidence>
<keyword evidence="6 9" id="KW-0648">Protein biosynthesis</keyword>
<dbReference type="InterPro" id="IPR002306">
    <property type="entry name" value="Trp-tRNA-ligase"/>
</dbReference>
<dbReference type="GO" id="GO:0005524">
    <property type="term" value="F:ATP binding"/>
    <property type="evidence" value="ECO:0007669"/>
    <property type="project" value="UniProtKB-KW"/>
</dbReference>
<evidence type="ECO:0000256" key="7">
    <source>
        <dbReference type="ARBA" id="ARBA00023146"/>
    </source>
</evidence>
<reference evidence="10" key="2">
    <citation type="submission" date="2020-09" db="EMBL/GenBank/DDBJ databases">
        <authorList>
            <person name="Sun Q."/>
            <person name="Zhou Y."/>
        </authorList>
    </citation>
    <scope>NUCLEOTIDE SEQUENCE</scope>
    <source>
        <strain evidence="10">CGMCC 1.15085</strain>
    </source>
</reference>
<dbReference type="InterPro" id="IPR014729">
    <property type="entry name" value="Rossmann-like_a/b/a_fold"/>
</dbReference>
<dbReference type="AlphaFoldDB" id="A0A916SUY4"/>
<keyword evidence="7 9" id="KW-0030">Aminoacyl-tRNA synthetase</keyword>
<dbReference type="EMBL" id="BMHI01000001">
    <property type="protein sequence ID" value="GGB17514.1"/>
    <property type="molecule type" value="Genomic_DNA"/>
</dbReference>
<dbReference type="EC" id="6.1.1.2" evidence="2 8"/>
<dbReference type="SUPFAM" id="SSF52374">
    <property type="entry name" value="Nucleotidylyl transferase"/>
    <property type="match status" value="1"/>
</dbReference>
<evidence type="ECO:0000313" key="10">
    <source>
        <dbReference type="EMBL" id="GGB17514.1"/>
    </source>
</evidence>
<keyword evidence="4 9" id="KW-0547">Nucleotide-binding</keyword>
<keyword evidence="5 9" id="KW-0067">ATP-binding</keyword>
<sequence>MTTLDDTPLDTELHTDASYAASHARSATLHELIDDPRARGRENLRVLTGDRPTGPLHIGHLFATLQSRVAIQDKGIETIVLVADYQVITDRDSVGDVRAATLGQLADYLASGIDPARSTIFAHSAVPEIGQLTLAFLSLVTDAELRRNPTVKDELAATDGRPLSGLLLTYPVHQAADILGVHGTVVPVGRDQLPHVEQTRAIARRFNSRYAAGEEYFRAPDALLTDLPVVPGLDGRKMSTSRGNGISLGMTADETATRIRKARTDSERRITFAPEGRPEVSSMLRIVGLFTGEAPERVADRIGDGGAAALKRELTTVVNDGLAEHRSRRAELAADPAYLESVLRQGNARARELVVRTLDDVHDRIGLRY</sequence>
<evidence type="ECO:0000256" key="2">
    <source>
        <dbReference type="ARBA" id="ARBA00013161"/>
    </source>
</evidence>